<dbReference type="EMBL" id="JAPCID010000038">
    <property type="protein sequence ID" value="MDA0140413.1"/>
    <property type="molecule type" value="Genomic_DNA"/>
</dbReference>
<sequence length="514" mass="55287">MTTWERLEPSSRDRELAPGLEARLHDPLWLLGRQWQFGEHAAGATGSAITAEVTASVAPITTLRHGLNGTAQPYAVGGAPLEALVEADDVHAAPTRRSRVRAGQHFERLLTARNLARYVATFRSAYPLGGDGLFAGRAIDGVALAADVRANRPLPAAVTAADRPAVTAAAQAWLTWLNGLVMSGSLAGWQPDRLEYAFATGSPDGVTLEAEEYTDGRLDWHSFTAKGTPTAAGRTTLGPLTVVPSAVTFPGMPASRLWEFEDARVNAGGIEAEATDLGRMLLTGFALVYGADWMVVPLELPLGSLARITKLDVRDTFGRVTTVGRTAPDGDWSMFALTGATDGALLVAPALAQSLHGRDVEEVLLLRDEAANLAWAVERSLEGPDGRPQDQAQRAHEGVEPEPPKARPDDVLPYRLRTDPPPYWFPLFPQRAAASNPSMSFKLGGAPRGRVLTPLASDPNLRLREDEVPREGARVTRAYQLARWIDGGTYLWLGRRKAVGRGEGSSGLHFDLTD</sequence>
<comment type="caution">
    <text evidence="2">The sequence shown here is derived from an EMBL/GenBank/DDBJ whole genome shotgun (WGS) entry which is preliminary data.</text>
</comment>
<protein>
    <submittedName>
        <fullName evidence="2">Uncharacterized protein</fullName>
    </submittedName>
</protein>
<proteinExistence type="predicted"/>
<gene>
    <name evidence="2" type="ORF">OJ962_23140</name>
</gene>
<evidence type="ECO:0000256" key="1">
    <source>
        <dbReference type="SAM" id="MobiDB-lite"/>
    </source>
</evidence>
<reference evidence="2" key="1">
    <citation type="submission" date="2022-10" db="EMBL/GenBank/DDBJ databases">
        <title>The WGS of Solirubrobacter sp. CPCC 204708.</title>
        <authorList>
            <person name="Jiang Z."/>
        </authorList>
    </citation>
    <scope>NUCLEOTIDE SEQUENCE</scope>
    <source>
        <strain evidence="2">CPCC 204708</strain>
    </source>
</reference>
<evidence type="ECO:0000313" key="2">
    <source>
        <dbReference type="EMBL" id="MDA0140413.1"/>
    </source>
</evidence>
<dbReference type="Proteomes" id="UP001147700">
    <property type="component" value="Unassembled WGS sequence"/>
</dbReference>
<name>A0ABT4RPS2_9ACTN</name>
<keyword evidence="3" id="KW-1185">Reference proteome</keyword>
<feature type="region of interest" description="Disordered" evidence="1">
    <location>
        <begin position="380"/>
        <end position="412"/>
    </location>
</feature>
<organism evidence="2 3">
    <name type="scientific">Solirubrobacter deserti</name>
    <dbReference type="NCBI Taxonomy" id="2282478"/>
    <lineage>
        <taxon>Bacteria</taxon>
        <taxon>Bacillati</taxon>
        <taxon>Actinomycetota</taxon>
        <taxon>Thermoleophilia</taxon>
        <taxon>Solirubrobacterales</taxon>
        <taxon>Solirubrobacteraceae</taxon>
        <taxon>Solirubrobacter</taxon>
    </lineage>
</organism>
<accession>A0ABT4RPS2</accession>
<dbReference type="RefSeq" id="WP_202953268.1">
    <property type="nucleotide sequence ID" value="NZ_JAPCID010000038.1"/>
</dbReference>
<evidence type="ECO:0000313" key="3">
    <source>
        <dbReference type="Proteomes" id="UP001147700"/>
    </source>
</evidence>